<feature type="compositionally biased region" description="Polar residues" evidence="1">
    <location>
        <begin position="524"/>
        <end position="544"/>
    </location>
</feature>
<evidence type="ECO:0000313" key="3">
    <source>
        <dbReference type="EMBL" id="MBL1084428.1"/>
    </source>
</evidence>
<dbReference type="Proteomes" id="UP000661858">
    <property type="component" value="Unassembled WGS sequence"/>
</dbReference>
<accession>A0A937EL16</accession>
<evidence type="ECO:0000313" key="4">
    <source>
        <dbReference type="Proteomes" id="UP000661858"/>
    </source>
</evidence>
<feature type="domain" description="Ricin B lectin" evidence="2">
    <location>
        <begin position="401"/>
        <end position="529"/>
    </location>
</feature>
<name>A0A937EL16_9ACTN</name>
<dbReference type="SUPFAM" id="SSF50370">
    <property type="entry name" value="Ricin B-like lectins"/>
    <property type="match status" value="1"/>
</dbReference>
<feature type="compositionally biased region" description="Low complexity" evidence="1">
    <location>
        <begin position="384"/>
        <end position="396"/>
    </location>
</feature>
<dbReference type="Pfam" id="PF00652">
    <property type="entry name" value="Ricin_B_lectin"/>
    <property type="match status" value="1"/>
</dbReference>
<feature type="compositionally biased region" description="Pro residues" evidence="1">
    <location>
        <begin position="1"/>
        <end position="15"/>
    </location>
</feature>
<comment type="caution">
    <text evidence="3">The sequence shown here is derived from an EMBL/GenBank/DDBJ whole genome shotgun (WGS) entry which is preliminary data.</text>
</comment>
<evidence type="ECO:0000256" key="1">
    <source>
        <dbReference type="SAM" id="MobiDB-lite"/>
    </source>
</evidence>
<protein>
    <submittedName>
        <fullName evidence="3">Ricin-type beta-trefoil lectin domain protein</fullName>
    </submittedName>
</protein>
<proteinExistence type="predicted"/>
<feature type="region of interest" description="Disordered" evidence="1">
    <location>
        <begin position="1"/>
        <end position="34"/>
    </location>
</feature>
<feature type="region of interest" description="Disordered" evidence="1">
    <location>
        <begin position="273"/>
        <end position="335"/>
    </location>
</feature>
<feature type="compositionally biased region" description="Basic residues" evidence="1">
    <location>
        <begin position="286"/>
        <end position="298"/>
    </location>
</feature>
<feature type="region of interest" description="Disordered" evidence="1">
    <location>
        <begin position="522"/>
        <end position="594"/>
    </location>
</feature>
<dbReference type="EMBL" id="JAERRK010000010">
    <property type="protein sequence ID" value="MBL1084428.1"/>
    <property type="molecule type" value="Genomic_DNA"/>
</dbReference>
<feature type="compositionally biased region" description="Low complexity" evidence="1">
    <location>
        <begin position="276"/>
        <end position="285"/>
    </location>
</feature>
<gene>
    <name evidence="3" type="ORF">JK359_21085</name>
</gene>
<organism evidence="3 4">
    <name type="scientific">Streptomyces actinomycinicus</name>
    <dbReference type="NCBI Taxonomy" id="1695166"/>
    <lineage>
        <taxon>Bacteria</taxon>
        <taxon>Bacillati</taxon>
        <taxon>Actinomycetota</taxon>
        <taxon>Actinomycetes</taxon>
        <taxon>Kitasatosporales</taxon>
        <taxon>Streptomycetaceae</taxon>
        <taxon>Streptomyces</taxon>
    </lineage>
</organism>
<dbReference type="RefSeq" id="WP_201837829.1">
    <property type="nucleotide sequence ID" value="NZ_JAERRK010000010.1"/>
</dbReference>
<dbReference type="AlphaFoldDB" id="A0A937EL16"/>
<keyword evidence="4" id="KW-1185">Reference proteome</keyword>
<feature type="region of interest" description="Disordered" evidence="1">
    <location>
        <begin position="362"/>
        <end position="396"/>
    </location>
</feature>
<dbReference type="InterPro" id="IPR000772">
    <property type="entry name" value="Ricin_B_lectin"/>
</dbReference>
<dbReference type="InterPro" id="IPR035992">
    <property type="entry name" value="Ricin_B-like_lectins"/>
</dbReference>
<dbReference type="Gene3D" id="2.80.10.50">
    <property type="match status" value="1"/>
</dbReference>
<evidence type="ECO:0000259" key="2">
    <source>
        <dbReference type="SMART" id="SM00458"/>
    </source>
</evidence>
<reference evidence="3" key="1">
    <citation type="submission" date="2021-01" db="EMBL/GenBank/DDBJ databases">
        <title>WGS of actinomycetes isolated from Thailand.</title>
        <authorList>
            <person name="Thawai C."/>
        </authorList>
    </citation>
    <scope>NUCLEOTIDE SEQUENCE</scope>
    <source>
        <strain evidence="3">RCU-197</strain>
    </source>
</reference>
<dbReference type="PROSITE" id="PS50231">
    <property type="entry name" value="RICIN_B_LECTIN"/>
    <property type="match status" value="1"/>
</dbReference>
<sequence length="594" mass="60966">MPTPHPPRPPYPPPGGDTGESDESLAGPLRAGSDTEASRSAALLMARHWEPAQEYAVICLAAPGPLAHMVTATAFHQVLGRLALGEPAEALRPRLLVAVRDTVVNWSGTDRITAVLPGLGKPAGGRGMRTAQNLVPENRALSDRSFHGLPRLEQALLWHTEVEAEPIGVPAGLLGLDIENASAALEQARDTFREGLARAHRELAPGKECRYYNRLLDVPIRRGGTLLPDVQEHVSGCAYCRHAAEQLGHADAALGVLLAESVLGWGARRYLESRPGRSSGPARARGGSRRSGGRRRGGGRPGLLGRTATPGRRREGEDEQQAGTSAHRAPGTGWSSRTLLTGVGVASAGLLATVLAVGAWPDGGDGTGPVASTSAVPGSGGRTPSGSATAPGTAGLPAAGRPVLLRNAAGDLCLDVRGAPEAGAAAVLADCSGTATQRWSHDADGLLRNAAGSGLCLDSHADAGVVILGSCAGAGSERGDDVRYDLTAQGELLPHWDRTLALAGAGGQAGADVVVKVRDRSAGQRWNTDAPTASPGSLSLSGTQDPPARPAALPQGHARGRRAAPPQGHAEGRRTAPPQGHARGRPAVVPQGRS</sequence>
<dbReference type="SMART" id="SM00458">
    <property type="entry name" value="RICIN"/>
    <property type="match status" value="1"/>
</dbReference>